<evidence type="ECO:0000313" key="7">
    <source>
        <dbReference type="Proteomes" id="UP000653305"/>
    </source>
</evidence>
<evidence type="ECO:0000256" key="3">
    <source>
        <dbReference type="ARBA" id="ARBA00011266"/>
    </source>
</evidence>
<evidence type="ECO:0000256" key="1">
    <source>
        <dbReference type="ARBA" id="ARBA00003362"/>
    </source>
</evidence>
<dbReference type="Pfam" id="PF00428">
    <property type="entry name" value="Ribosomal_60s"/>
    <property type="match status" value="1"/>
</dbReference>
<protein>
    <submittedName>
        <fullName evidence="6">60S acidic ribosomal protein p2</fullName>
    </submittedName>
</protein>
<name>A0A830CIX3_9LAMI</name>
<keyword evidence="4 6" id="KW-0689">Ribosomal protein</keyword>
<comment type="function">
    <text evidence="1">Plays an important role in the elongation step of protein synthesis.</text>
</comment>
<evidence type="ECO:0000256" key="2">
    <source>
        <dbReference type="ARBA" id="ARBA00005436"/>
    </source>
</evidence>
<comment type="similarity">
    <text evidence="2">Belongs to the eukaryotic ribosomal protein P1/P2 family.</text>
</comment>
<dbReference type="Proteomes" id="UP000653305">
    <property type="component" value="Unassembled WGS sequence"/>
</dbReference>
<dbReference type="InterPro" id="IPR038716">
    <property type="entry name" value="P1/P2_N_sf"/>
</dbReference>
<gene>
    <name evidence="6" type="ORF">PHJA_001769500</name>
</gene>
<dbReference type="Gene3D" id="1.10.10.1410">
    <property type="match status" value="1"/>
</dbReference>
<dbReference type="GO" id="GO:0022625">
    <property type="term" value="C:cytosolic large ribosomal subunit"/>
    <property type="evidence" value="ECO:0007669"/>
    <property type="project" value="InterPro"/>
</dbReference>
<dbReference type="GO" id="GO:0002182">
    <property type="term" value="P:cytoplasmic translational elongation"/>
    <property type="evidence" value="ECO:0007669"/>
    <property type="project" value="InterPro"/>
</dbReference>
<dbReference type="OrthoDB" id="1227494at2759"/>
<dbReference type="EMBL" id="BMAC01000428">
    <property type="protein sequence ID" value="GFP96254.1"/>
    <property type="molecule type" value="Genomic_DNA"/>
</dbReference>
<dbReference type="PANTHER" id="PTHR21141">
    <property type="entry name" value="60S ACIDIC RIBOSOMAL PROTEIN FAMILY MEMBER"/>
    <property type="match status" value="1"/>
</dbReference>
<evidence type="ECO:0000256" key="5">
    <source>
        <dbReference type="ARBA" id="ARBA00023274"/>
    </source>
</evidence>
<dbReference type="InterPro" id="IPR044076">
    <property type="entry name" value="Ribosomal_P2"/>
</dbReference>
<evidence type="ECO:0000256" key="4">
    <source>
        <dbReference type="ARBA" id="ARBA00022980"/>
    </source>
</evidence>
<evidence type="ECO:0000313" key="6">
    <source>
        <dbReference type="EMBL" id="GFP96254.1"/>
    </source>
</evidence>
<keyword evidence="5" id="KW-0687">Ribonucleoprotein</keyword>
<keyword evidence="7" id="KW-1185">Reference proteome</keyword>
<organism evidence="6 7">
    <name type="scientific">Phtheirospermum japonicum</name>
    <dbReference type="NCBI Taxonomy" id="374723"/>
    <lineage>
        <taxon>Eukaryota</taxon>
        <taxon>Viridiplantae</taxon>
        <taxon>Streptophyta</taxon>
        <taxon>Embryophyta</taxon>
        <taxon>Tracheophyta</taxon>
        <taxon>Spermatophyta</taxon>
        <taxon>Magnoliopsida</taxon>
        <taxon>eudicotyledons</taxon>
        <taxon>Gunneridae</taxon>
        <taxon>Pentapetalae</taxon>
        <taxon>asterids</taxon>
        <taxon>lamiids</taxon>
        <taxon>Lamiales</taxon>
        <taxon>Orobanchaceae</taxon>
        <taxon>Orobanchaceae incertae sedis</taxon>
        <taxon>Phtheirospermum</taxon>
    </lineage>
</organism>
<comment type="subunit">
    <text evidence="3">P1 and P2 exist as dimers at the large ribosomal subunit.</text>
</comment>
<reference evidence="6" key="1">
    <citation type="submission" date="2020-07" db="EMBL/GenBank/DDBJ databases">
        <title>Ethylene signaling mediates host invasion by parasitic plants.</title>
        <authorList>
            <person name="Yoshida S."/>
        </authorList>
    </citation>
    <scope>NUCLEOTIDE SEQUENCE</scope>
    <source>
        <strain evidence="6">Okayama</strain>
    </source>
</reference>
<dbReference type="GO" id="GO:0003735">
    <property type="term" value="F:structural constituent of ribosome"/>
    <property type="evidence" value="ECO:0007669"/>
    <property type="project" value="InterPro"/>
</dbReference>
<sequence length="70" mass="7007">MVYSVGAEADDEKIVLLLSQVKGKYITELIVSGQEKMASAPAGGGAVAVAAPTGGAGGDACSYELMCTRV</sequence>
<accession>A0A830CIX3</accession>
<proteinExistence type="inferred from homology"/>
<dbReference type="PANTHER" id="PTHR21141:SF5">
    <property type="entry name" value="LARGE RIBOSOMAL SUBUNIT PROTEIN P2"/>
    <property type="match status" value="1"/>
</dbReference>
<dbReference type="AlphaFoldDB" id="A0A830CIX3"/>
<comment type="caution">
    <text evidence="6">The sequence shown here is derived from an EMBL/GenBank/DDBJ whole genome shotgun (WGS) entry which is preliminary data.</text>
</comment>